<evidence type="ECO:0000313" key="1">
    <source>
        <dbReference type="EMBL" id="SMH70657.1"/>
    </source>
</evidence>
<dbReference type="EMBL" id="LT841358">
    <property type="protein sequence ID" value="SMH70657.1"/>
    <property type="molecule type" value="Genomic_DNA"/>
</dbReference>
<dbReference type="AlphaFoldDB" id="A0A2H1FD35"/>
<dbReference type="RefSeq" id="WP_157926763.1">
    <property type="nucleotide sequence ID" value="NZ_LT841358.1"/>
</dbReference>
<keyword evidence="2" id="KW-1185">Reference proteome</keyword>
<protein>
    <submittedName>
        <fullName evidence="1">Uncharacterized protein</fullName>
    </submittedName>
</protein>
<evidence type="ECO:0000313" key="2">
    <source>
        <dbReference type="Proteomes" id="UP000230607"/>
    </source>
</evidence>
<dbReference type="OrthoDB" id="9803at2157"/>
<sequence>MKSQLLALVMITGLLLSAGSVYLNHAVFADDPWSDIAARQQVAEQKAMATYMSYYQFANMDESKRNWSGLTSVTTDETSRGRNIDAQSQVSLQNAIAQFDNIHVRQLSAIDSTGYAGLNSTSTNTQGRDRNAMIDSATSSSLAQAQNVIDQLVKIRQNYADFKAGPTTDSIATYDRQAQITKGLDDGEAQAAALVSQLAKTDKVYVDLSQYVDPSQFTYKPNSVTNEQGGATSLSPQQAYSLAKAVMIFNQIHDKHLALLKSNYYGLNSVTTNENGADRNALLAQAKQVSMDNALRIYNSYYNGTGLK</sequence>
<gene>
    <name evidence="1" type="ORF">NCS_10464</name>
</gene>
<name>A0A2H1FD35_9ARCH</name>
<reference evidence="2" key="1">
    <citation type="submission" date="2017-03" db="EMBL/GenBank/DDBJ databases">
        <authorList>
            <person name="Herbold C."/>
        </authorList>
    </citation>
    <scope>NUCLEOTIDE SEQUENCE [LARGE SCALE GENOMIC DNA]</scope>
</reference>
<organism evidence="1 2">
    <name type="scientific">Candidatus Nitrosotalea okcheonensis</name>
    <dbReference type="NCBI Taxonomy" id="1903276"/>
    <lineage>
        <taxon>Archaea</taxon>
        <taxon>Nitrososphaerota</taxon>
        <taxon>Nitrososphaeria</taxon>
        <taxon>Nitrosotaleales</taxon>
        <taxon>Nitrosotaleaceae</taxon>
        <taxon>Nitrosotalea</taxon>
    </lineage>
</organism>
<proteinExistence type="predicted"/>
<dbReference type="Proteomes" id="UP000230607">
    <property type="component" value="Chromosome 1"/>
</dbReference>
<accession>A0A2H1FD35</accession>